<keyword evidence="3" id="KW-0597">Phosphoprotein</keyword>
<dbReference type="SMART" id="SM00233">
    <property type="entry name" value="PH"/>
    <property type="match status" value="1"/>
</dbReference>
<dbReference type="GO" id="GO:0034727">
    <property type="term" value="P:piecemeal microautophagy of the nucleus"/>
    <property type="evidence" value="ECO:0007669"/>
    <property type="project" value="TreeGrafter"/>
</dbReference>
<feature type="region of interest" description="Disordered" evidence="8">
    <location>
        <begin position="1"/>
        <end position="37"/>
    </location>
</feature>
<comment type="similarity">
    <text evidence="1 7">Belongs to the OSBP family.</text>
</comment>
<dbReference type="PROSITE" id="PS50003">
    <property type="entry name" value="PH_DOMAIN"/>
    <property type="match status" value="1"/>
</dbReference>
<dbReference type="PANTHER" id="PTHR10972:SF205">
    <property type="entry name" value="OXYSTEROL-BINDING PROTEIN 1"/>
    <property type="match status" value="1"/>
</dbReference>
<dbReference type="Pfam" id="PF01237">
    <property type="entry name" value="Oxysterol_BP"/>
    <property type="match status" value="1"/>
</dbReference>
<evidence type="ECO:0000259" key="9">
    <source>
        <dbReference type="PROSITE" id="PS50003"/>
    </source>
</evidence>
<evidence type="ECO:0000256" key="7">
    <source>
        <dbReference type="RuleBase" id="RU003844"/>
    </source>
</evidence>
<dbReference type="Pfam" id="PF12796">
    <property type="entry name" value="Ank_2"/>
    <property type="match status" value="1"/>
</dbReference>
<dbReference type="GO" id="GO:0005635">
    <property type="term" value="C:nuclear envelope"/>
    <property type="evidence" value="ECO:0007669"/>
    <property type="project" value="TreeGrafter"/>
</dbReference>
<dbReference type="SUPFAM" id="SSF50729">
    <property type="entry name" value="PH domain-like"/>
    <property type="match status" value="1"/>
</dbReference>
<dbReference type="CDD" id="cd13292">
    <property type="entry name" value="PH_Osh1p_Osh2p_yeast"/>
    <property type="match status" value="1"/>
</dbReference>
<evidence type="ECO:0000256" key="5">
    <source>
        <dbReference type="ARBA" id="ARBA00023121"/>
    </source>
</evidence>
<dbReference type="InterPro" id="IPR011993">
    <property type="entry name" value="PH-like_dom_sf"/>
</dbReference>
<feature type="compositionally biased region" description="Polar residues" evidence="8">
    <location>
        <begin position="1"/>
        <end position="11"/>
    </location>
</feature>
<keyword evidence="5" id="KW-0446">Lipid-binding</keyword>
<dbReference type="InterPro" id="IPR001849">
    <property type="entry name" value="PH_domain"/>
</dbReference>
<dbReference type="GO" id="GO:0006897">
    <property type="term" value="P:endocytosis"/>
    <property type="evidence" value="ECO:0007669"/>
    <property type="project" value="TreeGrafter"/>
</dbReference>
<feature type="compositionally biased region" description="Pro residues" evidence="8">
    <location>
        <begin position="641"/>
        <end position="654"/>
    </location>
</feature>
<keyword evidence="4" id="KW-0445">Lipid transport</keyword>
<sequence>MEPSVASTSSAGRHVSVSSASKHLSAPSSTKSASSSEEPMYKVKLLSALRNGDPASILPFLAEIGKDKGKTVDSNLDTSASVLHLAIRCASEHTITLLLSHRAISPNGVHPPGSGTTPLHLAASLGRIDIVSLLLEQDGIDDSKLDANGKSCVDVAKNKQVRRVIDDSRAYLNAYYRSILRSYILSSADTPPTALISLLESPRSTFVDLSYLDDSGQSLLHEAARRNDLRLIETAIRAGADVFVRNRQGKMPQDIPGKDDRARAYLRQYANQDTSLVQGPVPLADPPVMKGYLNKFVNVARGYQPRWFVLEHGVLSYFRHQEDETVASRGSIAMKTAILRTTATDKHKFDVWSTPSKGHTSGVQKWYLKANHPMEASRWTQAMTKSIEWHRREQAQETQEDRQSIESQKSAVSKAFGTVKLPSIRSTSSRNPHKANSIGHSSLGGQASEVESFVSKARFGARRDEEEEDDSSTDQSLKKTVPFQSTIDLHTTSIAAQLDLTAQLIADVSSQDDTAKAKSLHTALTQSFSAVQGMFTEYAQMTKTREDWYSKTLQKEREKSTMWEESFTTVVREGEGLENELRARSRKRGSRVFDPDAHDGTIKLRRSALFVVPPDFQSVAEESSASSIQGMFTDTPISVEPTPPSPPDAKPPSMAPRSDTQTTVTQQTAVAQPPPDDDFDTDDEDEFFDAIEANAIPNLVIPEPLKSPSHTEPHIPADAMDLTLPYEGYKELRDHLDLTDERPNQSLWAVLKNSIGKDLTKISFPVSFNEPTSMLQRMAEDMEFSECLDVAASTKDPLLRVAYVAAFAMSNYSSTIGRIAKPFNPMLSETFEYVHLDKEYRYISEQVSHHPPISACYAESPLWHYYGEVDAQNKFMGKSFEIRPTGVAHADLALPEDWAPSYPKAKGRSQQGKVIEHYSWKKVTTNISGFIMGSPTIDHYGDMKVVNHRTGDRCILTFKPRGWRGRDAFEISGVVLDARGRVRYDIAGRWNSQLIAREVGVGSGTLLPDAHASGPNSPSTSQHLLLWRNSEKPAGAPFNLTPFAMTLNHCPKEKLKPYLCPTDCRLRVDQRAFEMGKYDLANTLKQEQEEKQRAIRKARETGEMGPHKPRWFRAETDGDSGERVWAPKRTDDTSELEYWKEKERVWAEKTRGNAAKDEVHWKDVDNIFIEEPDFMK</sequence>
<dbReference type="SUPFAM" id="SSF144000">
    <property type="entry name" value="Oxysterol-binding protein-like"/>
    <property type="match status" value="1"/>
</dbReference>
<dbReference type="SUPFAM" id="SSF48403">
    <property type="entry name" value="Ankyrin repeat"/>
    <property type="match status" value="1"/>
</dbReference>
<gene>
    <name evidence="10" type="ORF">CYLTODRAFT_419157</name>
</gene>
<dbReference type="GO" id="GO:0005829">
    <property type="term" value="C:cytosol"/>
    <property type="evidence" value="ECO:0007669"/>
    <property type="project" value="TreeGrafter"/>
</dbReference>
<evidence type="ECO:0000256" key="2">
    <source>
        <dbReference type="ARBA" id="ARBA00022448"/>
    </source>
</evidence>
<dbReference type="FunFam" id="2.40.160.120:FF:000017">
    <property type="entry name" value="Oxysterol-binding protein homolog C2F12.05c"/>
    <property type="match status" value="1"/>
</dbReference>
<evidence type="ECO:0000313" key="10">
    <source>
        <dbReference type="EMBL" id="KIY71152.1"/>
    </source>
</evidence>
<feature type="compositionally biased region" description="Low complexity" evidence="8">
    <location>
        <begin position="14"/>
        <end position="37"/>
    </location>
</feature>
<dbReference type="Pfam" id="PF00169">
    <property type="entry name" value="PH"/>
    <property type="match status" value="1"/>
</dbReference>
<dbReference type="SMART" id="SM00248">
    <property type="entry name" value="ANK"/>
    <property type="match status" value="3"/>
</dbReference>
<dbReference type="EMBL" id="KN880458">
    <property type="protein sequence ID" value="KIY71152.1"/>
    <property type="molecule type" value="Genomic_DNA"/>
</dbReference>
<feature type="region of interest" description="Disordered" evidence="8">
    <location>
        <begin position="1100"/>
        <end position="1122"/>
    </location>
</feature>
<dbReference type="Gene3D" id="2.30.29.30">
    <property type="entry name" value="Pleckstrin-homology domain (PH domain)/Phosphotyrosine-binding domain (PTB)"/>
    <property type="match status" value="1"/>
</dbReference>
<organism evidence="10 11">
    <name type="scientific">Cylindrobasidium torrendii FP15055 ss-10</name>
    <dbReference type="NCBI Taxonomy" id="1314674"/>
    <lineage>
        <taxon>Eukaryota</taxon>
        <taxon>Fungi</taxon>
        <taxon>Dikarya</taxon>
        <taxon>Basidiomycota</taxon>
        <taxon>Agaricomycotina</taxon>
        <taxon>Agaricomycetes</taxon>
        <taxon>Agaricomycetidae</taxon>
        <taxon>Agaricales</taxon>
        <taxon>Marasmiineae</taxon>
        <taxon>Physalacriaceae</taxon>
        <taxon>Cylindrobasidium</taxon>
    </lineage>
</organism>
<evidence type="ECO:0000256" key="1">
    <source>
        <dbReference type="ARBA" id="ARBA00008842"/>
    </source>
</evidence>
<evidence type="ECO:0000256" key="6">
    <source>
        <dbReference type="PROSITE-ProRule" id="PRU00023"/>
    </source>
</evidence>
<dbReference type="InterPro" id="IPR002110">
    <property type="entry name" value="Ankyrin_rpt"/>
</dbReference>
<dbReference type="InterPro" id="IPR018494">
    <property type="entry name" value="Oxysterol-bd_CS"/>
</dbReference>
<dbReference type="AlphaFoldDB" id="A0A0D7BKZ9"/>
<feature type="repeat" description="ANK" evidence="6">
    <location>
        <begin position="114"/>
        <end position="136"/>
    </location>
</feature>
<feature type="region of interest" description="Disordered" evidence="8">
    <location>
        <begin position="633"/>
        <end position="683"/>
    </location>
</feature>
<dbReference type="GO" id="GO:0032934">
    <property type="term" value="F:sterol binding"/>
    <property type="evidence" value="ECO:0007669"/>
    <property type="project" value="TreeGrafter"/>
</dbReference>
<keyword evidence="11" id="KW-1185">Reference proteome</keyword>
<dbReference type="Gene3D" id="1.25.40.20">
    <property type="entry name" value="Ankyrin repeat-containing domain"/>
    <property type="match status" value="2"/>
</dbReference>
<dbReference type="PROSITE" id="PS50088">
    <property type="entry name" value="ANK_REPEAT"/>
    <property type="match status" value="2"/>
</dbReference>
<dbReference type="Gene3D" id="2.40.160.120">
    <property type="match status" value="1"/>
</dbReference>
<dbReference type="PANTHER" id="PTHR10972">
    <property type="entry name" value="OXYSTEROL-BINDING PROTEIN-RELATED"/>
    <property type="match status" value="1"/>
</dbReference>
<feature type="compositionally biased region" description="Low complexity" evidence="8">
    <location>
        <begin position="655"/>
        <end position="671"/>
    </location>
</feature>
<dbReference type="GO" id="GO:0030011">
    <property type="term" value="P:maintenance of cell polarity"/>
    <property type="evidence" value="ECO:0007669"/>
    <property type="project" value="TreeGrafter"/>
</dbReference>
<dbReference type="GO" id="GO:0005886">
    <property type="term" value="C:plasma membrane"/>
    <property type="evidence" value="ECO:0007669"/>
    <property type="project" value="TreeGrafter"/>
</dbReference>
<dbReference type="InterPro" id="IPR037239">
    <property type="entry name" value="OSBP_sf"/>
</dbReference>
<dbReference type="GO" id="GO:0006887">
    <property type="term" value="P:exocytosis"/>
    <property type="evidence" value="ECO:0007669"/>
    <property type="project" value="TreeGrafter"/>
</dbReference>
<dbReference type="STRING" id="1314674.A0A0D7BKZ9"/>
<reference evidence="10 11" key="1">
    <citation type="journal article" date="2015" name="Fungal Genet. Biol.">
        <title>Evolution of novel wood decay mechanisms in Agaricales revealed by the genome sequences of Fistulina hepatica and Cylindrobasidium torrendii.</title>
        <authorList>
            <person name="Floudas D."/>
            <person name="Held B.W."/>
            <person name="Riley R."/>
            <person name="Nagy L.G."/>
            <person name="Koehler G."/>
            <person name="Ransdell A.S."/>
            <person name="Younus H."/>
            <person name="Chow J."/>
            <person name="Chiniquy J."/>
            <person name="Lipzen A."/>
            <person name="Tritt A."/>
            <person name="Sun H."/>
            <person name="Haridas S."/>
            <person name="LaButti K."/>
            <person name="Ohm R.A."/>
            <person name="Kues U."/>
            <person name="Blanchette R.A."/>
            <person name="Grigoriev I.V."/>
            <person name="Minto R.E."/>
            <person name="Hibbett D.S."/>
        </authorList>
    </citation>
    <scope>NUCLEOTIDE SEQUENCE [LARGE SCALE GENOMIC DNA]</scope>
    <source>
        <strain evidence="10 11">FP15055 ss-10</strain>
    </source>
</reference>
<dbReference type="InterPro" id="IPR036770">
    <property type="entry name" value="Ankyrin_rpt-contain_sf"/>
</dbReference>
<dbReference type="GO" id="GO:0006869">
    <property type="term" value="P:lipid transport"/>
    <property type="evidence" value="ECO:0007669"/>
    <property type="project" value="UniProtKB-KW"/>
</dbReference>
<feature type="compositionally biased region" description="Basic and acidic residues" evidence="8">
    <location>
        <begin position="390"/>
        <end position="404"/>
    </location>
</feature>
<proteinExistence type="inferred from homology"/>
<keyword evidence="2" id="KW-0813">Transport</keyword>
<evidence type="ECO:0000313" key="11">
    <source>
        <dbReference type="Proteomes" id="UP000054007"/>
    </source>
</evidence>
<dbReference type="Proteomes" id="UP000054007">
    <property type="component" value="Unassembled WGS sequence"/>
</dbReference>
<dbReference type="GO" id="GO:0097038">
    <property type="term" value="C:perinuclear endoplasmic reticulum"/>
    <property type="evidence" value="ECO:0007669"/>
    <property type="project" value="TreeGrafter"/>
</dbReference>
<dbReference type="FunFam" id="3.30.70.3490:FF:000033">
    <property type="match status" value="1"/>
</dbReference>
<name>A0A0D7BKZ9_9AGAR</name>
<feature type="domain" description="PH" evidence="9">
    <location>
        <begin position="286"/>
        <end position="388"/>
    </location>
</feature>
<dbReference type="PROSITE" id="PS50297">
    <property type="entry name" value="ANK_REP_REGION"/>
    <property type="match status" value="2"/>
</dbReference>
<dbReference type="OrthoDB" id="1854502at2759"/>
<keyword evidence="6" id="KW-0040">ANK repeat</keyword>
<evidence type="ECO:0000256" key="4">
    <source>
        <dbReference type="ARBA" id="ARBA00023055"/>
    </source>
</evidence>
<feature type="repeat" description="ANK" evidence="6">
    <location>
        <begin position="215"/>
        <end position="247"/>
    </location>
</feature>
<accession>A0A0D7BKZ9</accession>
<evidence type="ECO:0000256" key="8">
    <source>
        <dbReference type="SAM" id="MobiDB-lite"/>
    </source>
</evidence>
<dbReference type="PROSITE" id="PS01013">
    <property type="entry name" value="OSBP"/>
    <property type="match status" value="1"/>
</dbReference>
<protein>
    <recommendedName>
        <fullName evidence="9">PH domain-containing protein</fullName>
    </recommendedName>
</protein>
<feature type="region of interest" description="Disordered" evidence="8">
    <location>
        <begin position="390"/>
        <end position="447"/>
    </location>
</feature>
<dbReference type="InterPro" id="IPR000648">
    <property type="entry name" value="Oxysterol-bd"/>
</dbReference>
<evidence type="ECO:0000256" key="3">
    <source>
        <dbReference type="ARBA" id="ARBA00022553"/>
    </source>
</evidence>